<organism evidence="3 4">
    <name type="scientific">Sinisalibacter aestuarii</name>
    <dbReference type="NCBI Taxonomy" id="2949426"/>
    <lineage>
        <taxon>Bacteria</taxon>
        <taxon>Pseudomonadati</taxon>
        <taxon>Pseudomonadota</taxon>
        <taxon>Alphaproteobacteria</taxon>
        <taxon>Rhodobacterales</taxon>
        <taxon>Roseobacteraceae</taxon>
        <taxon>Sinisalibacter</taxon>
    </lineage>
</organism>
<keyword evidence="4" id="KW-1185">Reference proteome</keyword>
<keyword evidence="2" id="KW-0472">Membrane</keyword>
<evidence type="ECO:0008006" key="5">
    <source>
        <dbReference type="Google" id="ProtNLM"/>
    </source>
</evidence>
<dbReference type="Proteomes" id="UP001144205">
    <property type="component" value="Unassembled WGS sequence"/>
</dbReference>
<evidence type="ECO:0000256" key="2">
    <source>
        <dbReference type="SAM" id="Phobius"/>
    </source>
</evidence>
<comment type="caution">
    <text evidence="3">The sequence shown here is derived from an EMBL/GenBank/DDBJ whole genome shotgun (WGS) entry which is preliminary data.</text>
</comment>
<sequence length="429" mass="47592">MATQPKNTADDTKPDSAQAADKDAANPPNDASAQGKPGRNPKAAANAPHVIEIRPMARKATMRKRHWGLSLGFLVVVILPLALMGYYLAYRTTPQYSSVAGFSVRQEEGAGSADMLGGLASFVGGSSSGEADMLYQYIQSQDLVAAIDKQLDLRTHYAAHYSTDPVFALKPGDSIETLRDYWQRIVRVNYDNNTGLITLNVVAFDPEMAQRLAQEIISQSQILINELNATARVDTLKYAEQDLEDSVARLKAAREALVHFRTETQIVDPESDLRGRMGVLNSLEQQLAQAMIDYDLLAEDSSVEDPRVTQALRRIEVIRGRIDEERATFASDETNEGGAGYPTLLAEYESLMVDREFAEETYRAALVALDLARANAARQSRYLATYVRPTLPQTAEYPQRVMIFGISALFLLLLWGILSLMYYAVRDRK</sequence>
<dbReference type="InterPro" id="IPR050445">
    <property type="entry name" value="Bact_polysacc_biosynth/exp"/>
</dbReference>
<keyword evidence="2" id="KW-1133">Transmembrane helix</keyword>
<dbReference type="RefSeq" id="WP_281840518.1">
    <property type="nucleotide sequence ID" value="NZ_BROH01000001.1"/>
</dbReference>
<feature type="transmembrane region" description="Helical" evidence="2">
    <location>
        <begin position="401"/>
        <end position="425"/>
    </location>
</feature>
<keyword evidence="2" id="KW-0812">Transmembrane</keyword>
<feature type="region of interest" description="Disordered" evidence="1">
    <location>
        <begin position="1"/>
        <end position="50"/>
    </location>
</feature>
<evidence type="ECO:0000256" key="1">
    <source>
        <dbReference type="SAM" id="MobiDB-lite"/>
    </source>
</evidence>
<dbReference type="PANTHER" id="PTHR32309:SF13">
    <property type="entry name" value="FERRIC ENTEROBACTIN TRANSPORT PROTEIN FEPE"/>
    <property type="match status" value="1"/>
</dbReference>
<dbReference type="EMBL" id="BROH01000001">
    <property type="protein sequence ID" value="GKY86553.1"/>
    <property type="molecule type" value="Genomic_DNA"/>
</dbReference>
<feature type="compositionally biased region" description="Basic and acidic residues" evidence="1">
    <location>
        <begin position="8"/>
        <end position="24"/>
    </location>
</feature>
<evidence type="ECO:0000313" key="3">
    <source>
        <dbReference type="EMBL" id="GKY86553.1"/>
    </source>
</evidence>
<reference evidence="3" key="1">
    <citation type="journal article" date="2023" name="Int. J. Syst. Evol. Microbiol.">
        <title>Sinisalibacter aestuarii sp. nov., isolated from estuarine sediment of the Arakawa River.</title>
        <authorList>
            <person name="Arafat S.T."/>
            <person name="Hirano S."/>
            <person name="Sato A."/>
            <person name="Takeuchi K."/>
            <person name="Yasuda T."/>
            <person name="Terahara T."/>
            <person name="Hamada M."/>
            <person name="Kobayashi T."/>
        </authorList>
    </citation>
    <scope>NUCLEOTIDE SEQUENCE</scope>
    <source>
        <strain evidence="3">B-399</strain>
    </source>
</reference>
<accession>A0ABQ5LPI1</accession>
<name>A0ABQ5LPI1_9RHOB</name>
<feature type="transmembrane region" description="Helical" evidence="2">
    <location>
        <begin position="67"/>
        <end position="89"/>
    </location>
</feature>
<protein>
    <recommendedName>
        <fullName evidence="5">Sugar transporter</fullName>
    </recommendedName>
</protein>
<evidence type="ECO:0000313" key="4">
    <source>
        <dbReference type="Proteomes" id="UP001144205"/>
    </source>
</evidence>
<gene>
    <name evidence="3" type="ORF">STA1M1_04220</name>
</gene>
<feature type="compositionally biased region" description="Low complexity" evidence="1">
    <location>
        <begin position="25"/>
        <end position="34"/>
    </location>
</feature>
<proteinExistence type="predicted"/>
<dbReference type="PANTHER" id="PTHR32309">
    <property type="entry name" value="TYROSINE-PROTEIN KINASE"/>
    <property type="match status" value="1"/>
</dbReference>